<protein>
    <submittedName>
        <fullName evidence="2">Uncharacterized protein</fullName>
    </submittedName>
</protein>
<evidence type="ECO:0000313" key="2">
    <source>
        <dbReference type="EMBL" id="AOW02663.1"/>
    </source>
</evidence>
<organism evidence="2 3">
    <name type="scientific">Yarrowia lipolytica</name>
    <name type="common">Candida lipolytica</name>
    <dbReference type="NCBI Taxonomy" id="4952"/>
    <lineage>
        <taxon>Eukaryota</taxon>
        <taxon>Fungi</taxon>
        <taxon>Dikarya</taxon>
        <taxon>Ascomycota</taxon>
        <taxon>Saccharomycotina</taxon>
        <taxon>Dipodascomycetes</taxon>
        <taxon>Dipodascales</taxon>
        <taxon>Dipodascales incertae sedis</taxon>
        <taxon>Yarrowia</taxon>
    </lineage>
</organism>
<accession>A0A1D8NAL4</accession>
<dbReference type="RefSeq" id="XP_068138396.1">
    <property type="nucleotide sequence ID" value="XM_068282295.1"/>
</dbReference>
<feature type="region of interest" description="Disordered" evidence="1">
    <location>
        <begin position="90"/>
        <end position="114"/>
    </location>
</feature>
<evidence type="ECO:0000256" key="1">
    <source>
        <dbReference type="SAM" id="MobiDB-lite"/>
    </source>
</evidence>
<dbReference type="Proteomes" id="UP000182444">
    <property type="component" value="Chromosome 1C"/>
</dbReference>
<evidence type="ECO:0000313" key="3">
    <source>
        <dbReference type="Proteomes" id="UP000182444"/>
    </source>
</evidence>
<name>A0A1D8NAL4_YARLL</name>
<dbReference type="VEuPathDB" id="FungiDB:YALI1_C15307g"/>
<feature type="compositionally biased region" description="Polar residues" evidence="1">
    <location>
        <begin position="102"/>
        <end position="114"/>
    </location>
</feature>
<proteinExistence type="predicted"/>
<dbReference type="AlphaFoldDB" id="A0A1D8NAL4"/>
<gene>
    <name evidence="2" type="ORF">YALI1_C15307g</name>
</gene>
<sequence length="146" mass="15861">MTTFRCLRPAQDSAQDCPCSYRNVSAIGTSDNKIQPKIAEVWVRLPRKMGDCCRVPGLNCESKTPQQSSSCFITSRKELGKKLDKKLDKKFDKNDKKLGGNSKVTGNKLASNSEETPAAATCETPCGGGLPETVNAVSKVFLTVRC</sequence>
<reference evidence="2 3" key="1">
    <citation type="journal article" date="2016" name="PLoS ONE">
        <title>Sequence Assembly of Yarrowia lipolytica Strain W29/CLIB89 Shows Transposable Element Diversity.</title>
        <authorList>
            <person name="Magnan C."/>
            <person name="Yu J."/>
            <person name="Chang I."/>
            <person name="Jahn E."/>
            <person name="Kanomata Y."/>
            <person name="Wu J."/>
            <person name="Zeller M."/>
            <person name="Oakes M."/>
            <person name="Baldi P."/>
            <person name="Sandmeyer S."/>
        </authorList>
    </citation>
    <scope>NUCLEOTIDE SEQUENCE [LARGE SCALE GENOMIC DNA]</scope>
    <source>
        <strain evidence="3">CLIB89(W29)</strain>
    </source>
</reference>
<dbReference type="GeneID" id="94582932"/>
<dbReference type="EMBL" id="CP017555">
    <property type="protein sequence ID" value="AOW02663.1"/>
    <property type="molecule type" value="Genomic_DNA"/>
</dbReference>